<dbReference type="AlphaFoldDB" id="B2IKF8"/>
<dbReference type="CDD" id="cd00452">
    <property type="entry name" value="KDPG_aldolase"/>
    <property type="match status" value="1"/>
</dbReference>
<dbReference type="NCBIfam" id="NF004325">
    <property type="entry name" value="PRK05718.1"/>
    <property type="match status" value="1"/>
</dbReference>
<accession>B2IKF8</accession>
<keyword evidence="6 8" id="KW-0456">Lyase</keyword>
<sequence>MSHDPHTDLQSGLASILTSAPVVPVVTIEDLADAVPLAKALVAGGLPAIEVTLRTKVAMEAIRVIAAEVEGAIPGVGTILEASQLEAAQKAGARFAVSPGATDRLLDASASLNLPLLPGIATASEAMALIERGFTYAKFFPAEPAGGIPYLSALAAPLPQLTFCPTGGVSIDSAPRYLALPNVICVGGSWMLKRDHIKAKDWTAIEKASAAASALKPAS</sequence>
<dbReference type="Proteomes" id="UP000001695">
    <property type="component" value="Chromosome"/>
</dbReference>
<reference evidence="9" key="1">
    <citation type="submission" date="2008-03" db="EMBL/GenBank/DDBJ databases">
        <title>Complete sequence of chromosome of Beijerinckia indica subsp. indica ATCC 9039.</title>
        <authorList>
            <consortium name="US DOE Joint Genome Institute"/>
            <person name="Copeland A."/>
            <person name="Lucas S."/>
            <person name="Lapidus A."/>
            <person name="Glavina del Rio T."/>
            <person name="Dalin E."/>
            <person name="Tice H."/>
            <person name="Bruce D."/>
            <person name="Goodwin L."/>
            <person name="Pitluck S."/>
            <person name="LaButti K."/>
            <person name="Schmutz J."/>
            <person name="Larimer F."/>
            <person name="Land M."/>
            <person name="Hauser L."/>
            <person name="Kyrpides N."/>
            <person name="Mikhailova N."/>
            <person name="Dunfield P.F."/>
            <person name="Dedysh S.N."/>
            <person name="Liesack W."/>
            <person name="Saw J.H."/>
            <person name="Alam M."/>
            <person name="Chen Y."/>
            <person name="Murrell J.C."/>
            <person name="Richardson P."/>
        </authorList>
    </citation>
    <scope>NUCLEOTIDE SEQUENCE [LARGE SCALE GENOMIC DNA]</scope>
    <source>
        <strain evidence="9">ATCC 9039 / DSM 1715 / NCIMB 8712</strain>
    </source>
</reference>
<dbReference type="EC" id="4.1.2.14" evidence="5"/>
<comment type="subunit">
    <text evidence="4">Homotrimer.</text>
</comment>
<dbReference type="eggNOG" id="COG0800">
    <property type="taxonomic scope" value="Bacteria"/>
</dbReference>
<dbReference type="HOGENOM" id="CLU_077795_1_1_5"/>
<reference evidence="8 9" key="2">
    <citation type="journal article" date="2010" name="J. Bacteriol.">
        <title>Complete genome sequence of Beijerinckia indica subsp. indica.</title>
        <authorList>
            <person name="Tamas I."/>
            <person name="Dedysh S.N."/>
            <person name="Liesack W."/>
            <person name="Stott M.B."/>
            <person name="Alam M."/>
            <person name="Murrell J.C."/>
            <person name="Dunfield P.F."/>
        </authorList>
    </citation>
    <scope>NUCLEOTIDE SEQUENCE [LARGE SCALE GENOMIC DNA]</scope>
    <source>
        <strain evidence="9">ATCC 9039 / DSM 1715 / NCIMB 8712</strain>
    </source>
</reference>
<dbReference type="EMBL" id="CP001016">
    <property type="protein sequence ID" value="ACB96438.1"/>
    <property type="molecule type" value="Genomic_DNA"/>
</dbReference>
<comment type="catalytic activity">
    <reaction evidence="1">
        <text>2-dehydro-3-deoxy-6-phospho-D-gluconate = D-glyceraldehyde 3-phosphate + pyruvate</text>
        <dbReference type="Rhea" id="RHEA:17089"/>
        <dbReference type="ChEBI" id="CHEBI:15361"/>
        <dbReference type="ChEBI" id="CHEBI:57569"/>
        <dbReference type="ChEBI" id="CHEBI:59776"/>
        <dbReference type="EC" id="4.1.2.14"/>
    </reaction>
</comment>
<proteinExistence type="inferred from homology"/>
<dbReference type="KEGG" id="bid:Bind_2869"/>
<evidence type="ECO:0000256" key="7">
    <source>
        <dbReference type="ARBA" id="ARBA00023277"/>
    </source>
</evidence>
<dbReference type="Pfam" id="PF01081">
    <property type="entry name" value="Aldolase"/>
    <property type="match status" value="1"/>
</dbReference>
<dbReference type="InterPro" id="IPR031337">
    <property type="entry name" value="KDPG/KHG_AS_1"/>
</dbReference>
<evidence type="ECO:0000313" key="8">
    <source>
        <dbReference type="EMBL" id="ACB96438.1"/>
    </source>
</evidence>
<dbReference type="SUPFAM" id="SSF51569">
    <property type="entry name" value="Aldolase"/>
    <property type="match status" value="1"/>
</dbReference>
<dbReference type="NCBIfam" id="TIGR01182">
    <property type="entry name" value="eda"/>
    <property type="match status" value="1"/>
</dbReference>
<dbReference type="GO" id="GO:0008675">
    <property type="term" value="F:2-dehydro-3-deoxy-phosphogluconate aldolase activity"/>
    <property type="evidence" value="ECO:0007669"/>
    <property type="project" value="UniProtKB-EC"/>
</dbReference>
<dbReference type="STRING" id="395963.Bind_2869"/>
<dbReference type="InterPro" id="IPR013785">
    <property type="entry name" value="Aldolase_TIM"/>
</dbReference>
<evidence type="ECO:0000256" key="4">
    <source>
        <dbReference type="ARBA" id="ARBA00011233"/>
    </source>
</evidence>
<dbReference type="RefSeq" id="WP_012385789.1">
    <property type="nucleotide sequence ID" value="NC_010581.1"/>
</dbReference>
<protein>
    <recommendedName>
        <fullName evidence="5">2-dehydro-3-deoxy-phosphogluconate aldolase</fullName>
        <ecNumber evidence="5">4.1.2.14</ecNumber>
    </recommendedName>
</protein>
<evidence type="ECO:0000256" key="2">
    <source>
        <dbReference type="ARBA" id="ARBA00004736"/>
    </source>
</evidence>
<comment type="pathway">
    <text evidence="2">Carbohydrate acid metabolism; 2-dehydro-3-deoxy-D-gluconate degradation; D-glyceraldehyde 3-phosphate and pyruvate from 2-dehydro-3-deoxy-D-gluconate: step 2/2.</text>
</comment>
<dbReference type="PANTHER" id="PTHR30246:SF1">
    <property type="entry name" value="2-DEHYDRO-3-DEOXY-6-PHOSPHOGALACTONATE ALDOLASE-RELATED"/>
    <property type="match status" value="1"/>
</dbReference>
<dbReference type="OrthoDB" id="9805177at2"/>
<dbReference type="PROSITE" id="PS00159">
    <property type="entry name" value="ALDOLASE_KDPG_KHG_1"/>
    <property type="match status" value="1"/>
</dbReference>
<evidence type="ECO:0000256" key="5">
    <source>
        <dbReference type="ARBA" id="ARBA00013063"/>
    </source>
</evidence>
<keyword evidence="9" id="KW-1185">Reference proteome</keyword>
<dbReference type="PANTHER" id="PTHR30246">
    <property type="entry name" value="2-KETO-3-DEOXY-6-PHOSPHOGLUCONATE ALDOLASE"/>
    <property type="match status" value="1"/>
</dbReference>
<dbReference type="Gene3D" id="3.20.20.70">
    <property type="entry name" value="Aldolase class I"/>
    <property type="match status" value="1"/>
</dbReference>
<dbReference type="InterPro" id="IPR000887">
    <property type="entry name" value="Aldlse_KDPG_KHG"/>
</dbReference>
<evidence type="ECO:0000313" key="9">
    <source>
        <dbReference type="Proteomes" id="UP000001695"/>
    </source>
</evidence>
<name>B2IKF8_BEII9</name>
<keyword evidence="7" id="KW-0119">Carbohydrate metabolism</keyword>
<comment type="similarity">
    <text evidence="3">Belongs to the KHG/KDPG aldolase family.</text>
</comment>
<evidence type="ECO:0000256" key="1">
    <source>
        <dbReference type="ARBA" id="ARBA00000654"/>
    </source>
</evidence>
<evidence type="ECO:0000256" key="3">
    <source>
        <dbReference type="ARBA" id="ARBA00006906"/>
    </source>
</evidence>
<gene>
    <name evidence="8" type="ordered locus">Bind_2869</name>
</gene>
<organism evidence="8 9">
    <name type="scientific">Beijerinckia indica subsp. indica (strain ATCC 9039 / DSM 1715 / NCIMB 8712)</name>
    <dbReference type="NCBI Taxonomy" id="395963"/>
    <lineage>
        <taxon>Bacteria</taxon>
        <taxon>Pseudomonadati</taxon>
        <taxon>Pseudomonadota</taxon>
        <taxon>Alphaproteobacteria</taxon>
        <taxon>Hyphomicrobiales</taxon>
        <taxon>Beijerinckiaceae</taxon>
        <taxon>Beijerinckia</taxon>
    </lineage>
</organism>
<evidence type="ECO:0000256" key="6">
    <source>
        <dbReference type="ARBA" id="ARBA00023239"/>
    </source>
</evidence>